<keyword evidence="3" id="KW-0378">Hydrolase</keyword>
<name>A0A087U7W7_STEMI</name>
<dbReference type="SUPFAM" id="SSF48317">
    <property type="entry name" value="Acid phosphatase/Vanadium-dependent haloperoxidase"/>
    <property type="match status" value="1"/>
</dbReference>
<dbReference type="Gene3D" id="1.20.144.10">
    <property type="entry name" value="Phosphatidic acid phosphatase type 2/haloperoxidase"/>
    <property type="match status" value="1"/>
</dbReference>
<dbReference type="STRING" id="407821.A0A087U7W7"/>
<dbReference type="OMA" id="GRWEYPY"/>
<comment type="subcellular location">
    <subcellularLocation>
        <location evidence="1">Endoplasmic reticulum membrane</location>
        <topology evidence="1">Multi-pass membrane protein</topology>
    </subcellularLocation>
</comment>
<dbReference type="InterPro" id="IPR000326">
    <property type="entry name" value="PAP2/HPO"/>
</dbReference>
<comment type="similarity">
    <text evidence="7">Belongs to the type 2 lipid phosphate phosphatase family.</text>
</comment>
<evidence type="ECO:0000256" key="1">
    <source>
        <dbReference type="ARBA" id="ARBA00004477"/>
    </source>
</evidence>
<feature type="transmembrane region" description="Helical" evidence="9">
    <location>
        <begin position="89"/>
        <end position="114"/>
    </location>
</feature>
<sequence>MDCEKNGNLNGNVVSCDKQTVSEKSRTKCKIITIKYDGSTANNVLRHRKTASSDSGSSVNSPFTSDGEEISDADSDLENTVQCRIENRFWYYFFSFGASLGYEMFYASFFPFWIWNIDGAVCRRVINVWVLIMYVGQAMKDIICWPRPAAPPVLHLEPRYVIEYGMPSTHAMVGAAVPFSFLYFTLHRYEYQVIVGILIATIWCILVCCSRLYMGMHTVLDIIGGLVLVAILMTVILPFSDMVDHYQLTNTYSPLVTIGFMLLLQIIYPKTERWTPARGDTAVIMGTGTGFALGSWLNYRLGVIRGPALPPPYDIMWPDYRVFGLALLRAIIGISCIVATRAFFKSVSYAIFCFVMRVDSSDLKSRQKILVEIPSKFITYTAIGFVITYVAPFVFR</sequence>
<dbReference type="GO" id="GO:0005789">
    <property type="term" value="C:endoplasmic reticulum membrane"/>
    <property type="evidence" value="ECO:0007669"/>
    <property type="project" value="UniProtKB-SubCell"/>
</dbReference>
<keyword evidence="12" id="KW-1185">Reference proteome</keyword>
<keyword evidence="2 9" id="KW-0812">Transmembrane</keyword>
<evidence type="ECO:0000256" key="5">
    <source>
        <dbReference type="ARBA" id="ARBA00022989"/>
    </source>
</evidence>
<evidence type="ECO:0000256" key="4">
    <source>
        <dbReference type="ARBA" id="ARBA00022824"/>
    </source>
</evidence>
<evidence type="ECO:0000313" key="11">
    <source>
        <dbReference type="EMBL" id="KFM73456.1"/>
    </source>
</evidence>
<dbReference type="GO" id="GO:0042392">
    <property type="term" value="F:sphingosine-1-phosphate phosphatase activity"/>
    <property type="evidence" value="ECO:0007669"/>
    <property type="project" value="TreeGrafter"/>
</dbReference>
<proteinExistence type="inferred from homology"/>
<dbReference type="CDD" id="cd03388">
    <property type="entry name" value="PAP2_SPPase1"/>
    <property type="match status" value="1"/>
</dbReference>
<reference evidence="11 12" key="1">
    <citation type="submission" date="2013-11" db="EMBL/GenBank/DDBJ databases">
        <title>Genome sequencing of Stegodyphus mimosarum.</title>
        <authorList>
            <person name="Bechsgaard J."/>
        </authorList>
    </citation>
    <scope>NUCLEOTIDE SEQUENCE [LARGE SCALE GENOMIC DNA]</scope>
</reference>
<dbReference type="AlphaFoldDB" id="A0A087U7W7"/>
<evidence type="ECO:0000259" key="10">
    <source>
        <dbReference type="SMART" id="SM00014"/>
    </source>
</evidence>
<accession>A0A087U7W7</accession>
<evidence type="ECO:0000313" key="12">
    <source>
        <dbReference type="Proteomes" id="UP000054359"/>
    </source>
</evidence>
<feature type="transmembrane region" description="Helical" evidence="9">
    <location>
        <begin position="281"/>
        <end position="299"/>
    </location>
</feature>
<keyword evidence="5 9" id="KW-1133">Transmembrane helix</keyword>
<feature type="transmembrane region" description="Helical" evidence="9">
    <location>
        <begin position="191"/>
        <end position="213"/>
    </location>
</feature>
<evidence type="ECO:0000256" key="7">
    <source>
        <dbReference type="ARBA" id="ARBA00038324"/>
    </source>
</evidence>
<feature type="domain" description="Phosphatidic acid phosphatase type 2/haloperoxidase" evidence="10">
    <location>
        <begin position="123"/>
        <end position="237"/>
    </location>
</feature>
<dbReference type="Proteomes" id="UP000054359">
    <property type="component" value="Unassembled WGS sequence"/>
</dbReference>
<feature type="transmembrane region" description="Helical" evidence="9">
    <location>
        <begin position="326"/>
        <end position="356"/>
    </location>
</feature>
<evidence type="ECO:0000256" key="9">
    <source>
        <dbReference type="SAM" id="Phobius"/>
    </source>
</evidence>
<dbReference type="Pfam" id="PF01569">
    <property type="entry name" value="PAP2"/>
    <property type="match status" value="1"/>
</dbReference>
<keyword evidence="4" id="KW-0256">Endoplasmic reticulum</keyword>
<gene>
    <name evidence="11" type="ORF">X975_12255</name>
</gene>
<evidence type="ECO:0000256" key="6">
    <source>
        <dbReference type="ARBA" id="ARBA00023136"/>
    </source>
</evidence>
<evidence type="ECO:0000256" key="3">
    <source>
        <dbReference type="ARBA" id="ARBA00022801"/>
    </source>
</evidence>
<keyword evidence="6 9" id="KW-0472">Membrane</keyword>
<feature type="transmembrane region" description="Helical" evidence="9">
    <location>
        <begin position="220"/>
        <end position="239"/>
    </location>
</feature>
<evidence type="ECO:0000256" key="2">
    <source>
        <dbReference type="ARBA" id="ARBA00022692"/>
    </source>
</evidence>
<dbReference type="OrthoDB" id="301434at2759"/>
<organism evidence="11 12">
    <name type="scientific">Stegodyphus mimosarum</name>
    <name type="common">African social velvet spider</name>
    <dbReference type="NCBI Taxonomy" id="407821"/>
    <lineage>
        <taxon>Eukaryota</taxon>
        <taxon>Metazoa</taxon>
        <taxon>Ecdysozoa</taxon>
        <taxon>Arthropoda</taxon>
        <taxon>Chelicerata</taxon>
        <taxon>Arachnida</taxon>
        <taxon>Araneae</taxon>
        <taxon>Araneomorphae</taxon>
        <taxon>Entelegynae</taxon>
        <taxon>Eresoidea</taxon>
        <taxon>Eresidae</taxon>
        <taxon>Stegodyphus</taxon>
    </lineage>
</organism>
<feature type="transmembrane region" description="Helical" evidence="9">
    <location>
        <begin position="377"/>
        <end position="395"/>
    </location>
</feature>
<dbReference type="PANTHER" id="PTHR14969">
    <property type="entry name" value="SPHINGOSINE-1-PHOSPHATE PHOSPHOHYDROLASE"/>
    <property type="match status" value="1"/>
</dbReference>
<dbReference type="EMBL" id="KK118620">
    <property type="protein sequence ID" value="KFM73456.1"/>
    <property type="molecule type" value="Genomic_DNA"/>
</dbReference>
<feature type="transmembrane region" description="Helical" evidence="9">
    <location>
        <begin position="251"/>
        <end position="269"/>
    </location>
</feature>
<dbReference type="SMART" id="SM00014">
    <property type="entry name" value="acidPPc"/>
    <property type="match status" value="1"/>
</dbReference>
<feature type="region of interest" description="Disordered" evidence="8">
    <location>
        <begin position="48"/>
        <end position="72"/>
    </location>
</feature>
<feature type="transmembrane region" description="Helical" evidence="9">
    <location>
        <begin position="164"/>
        <end position="185"/>
    </location>
</feature>
<feature type="compositionally biased region" description="Polar residues" evidence="8">
    <location>
        <begin position="52"/>
        <end position="64"/>
    </location>
</feature>
<dbReference type="GO" id="GO:0006670">
    <property type="term" value="P:sphingosine metabolic process"/>
    <property type="evidence" value="ECO:0007669"/>
    <property type="project" value="TreeGrafter"/>
</dbReference>
<dbReference type="InterPro" id="IPR036938">
    <property type="entry name" value="PAP2/HPO_sf"/>
</dbReference>
<dbReference type="PANTHER" id="PTHR14969:SF28">
    <property type="entry name" value="DIHYDROSPHINGOSINE 1-PHOSPHATE PHOSPHATASE LCB3-RELATED"/>
    <property type="match status" value="1"/>
</dbReference>
<evidence type="ECO:0000256" key="8">
    <source>
        <dbReference type="SAM" id="MobiDB-lite"/>
    </source>
</evidence>
<protein>
    <submittedName>
        <fullName evidence="11">Sphingosine-1-phosphate phosphatase 1</fullName>
    </submittedName>
</protein>
<feature type="non-terminal residue" evidence="11">
    <location>
        <position position="396"/>
    </location>
</feature>